<keyword evidence="1" id="KW-0227">DNA damage</keyword>
<gene>
    <name evidence="3" type="ORF">IAB60_06475</name>
</gene>
<dbReference type="GO" id="GO:0003824">
    <property type="term" value="F:catalytic activity"/>
    <property type="evidence" value="ECO:0007669"/>
    <property type="project" value="InterPro"/>
</dbReference>
<dbReference type="Proteomes" id="UP000886860">
    <property type="component" value="Unassembled WGS sequence"/>
</dbReference>
<dbReference type="PANTHER" id="PTHR42942:SF1">
    <property type="entry name" value="ALKYLTRANSFERASE-LIKE PROTEIN 1"/>
    <property type="match status" value="1"/>
</dbReference>
<dbReference type="CDD" id="cd06445">
    <property type="entry name" value="ATase"/>
    <property type="match status" value="1"/>
</dbReference>
<evidence type="ECO:0000313" key="3">
    <source>
        <dbReference type="EMBL" id="HIT41728.1"/>
    </source>
</evidence>
<organism evidence="3 4">
    <name type="scientific">Candidatus Caccovicinus merdipullorum</name>
    <dbReference type="NCBI Taxonomy" id="2840724"/>
    <lineage>
        <taxon>Bacteria</taxon>
        <taxon>Bacillati</taxon>
        <taxon>Bacillota</taxon>
        <taxon>Clostridia</taxon>
        <taxon>Eubacteriales</taxon>
        <taxon>Candidatus Caccovicinus</taxon>
    </lineage>
</organism>
<dbReference type="Gene3D" id="1.10.10.10">
    <property type="entry name" value="Winged helix-like DNA-binding domain superfamily/Winged helix DNA-binding domain"/>
    <property type="match status" value="1"/>
</dbReference>
<dbReference type="Pfam" id="PF01035">
    <property type="entry name" value="DNA_binding_1"/>
    <property type="match status" value="1"/>
</dbReference>
<dbReference type="InterPro" id="IPR052520">
    <property type="entry name" value="ATL_DNA_repair"/>
</dbReference>
<dbReference type="InterPro" id="IPR014048">
    <property type="entry name" value="MethylDNA_cys_MeTrfase_DNA-bd"/>
</dbReference>
<protein>
    <submittedName>
        <fullName evidence="3">MGMT family protein</fullName>
    </submittedName>
</protein>
<dbReference type="InterPro" id="IPR036388">
    <property type="entry name" value="WH-like_DNA-bd_sf"/>
</dbReference>
<dbReference type="PROSITE" id="PS51257">
    <property type="entry name" value="PROKAR_LIPOPROTEIN"/>
    <property type="match status" value="1"/>
</dbReference>
<dbReference type="AlphaFoldDB" id="A0A9D1KEP2"/>
<dbReference type="PANTHER" id="PTHR42942">
    <property type="entry name" value="6-O-METHYLGUANINE DNA METHYLTRANSFERASE"/>
    <property type="match status" value="1"/>
</dbReference>
<feature type="domain" description="Methylated-DNA-[protein]-cysteine S-methyltransferase DNA binding" evidence="2">
    <location>
        <begin position="2"/>
        <end position="83"/>
    </location>
</feature>
<evidence type="ECO:0000256" key="1">
    <source>
        <dbReference type="ARBA" id="ARBA00022763"/>
    </source>
</evidence>
<sequence length="120" mass="13372">MDFYQRAAIVCRSIPRGKVATYGQIALLCGCPRNSRQVGYGLNRNLLGDVPAHRVVNARGILSGAAAFDTYDMQMRLLEMEGVAAVRIRGGWQVDLKKDGWKHTMEDAENFRSRFLALGI</sequence>
<accession>A0A9D1KEP2</accession>
<dbReference type="EMBL" id="DVKS01000109">
    <property type="protein sequence ID" value="HIT41728.1"/>
    <property type="molecule type" value="Genomic_DNA"/>
</dbReference>
<comment type="caution">
    <text evidence="3">The sequence shown here is derived from an EMBL/GenBank/DDBJ whole genome shotgun (WGS) entry which is preliminary data.</text>
</comment>
<proteinExistence type="predicted"/>
<dbReference type="SUPFAM" id="SSF46767">
    <property type="entry name" value="Methylated DNA-protein cysteine methyltransferase, C-terminal domain"/>
    <property type="match status" value="1"/>
</dbReference>
<reference evidence="3" key="2">
    <citation type="journal article" date="2021" name="PeerJ">
        <title>Extensive microbial diversity within the chicken gut microbiome revealed by metagenomics and culture.</title>
        <authorList>
            <person name="Gilroy R."/>
            <person name="Ravi A."/>
            <person name="Getino M."/>
            <person name="Pursley I."/>
            <person name="Horton D.L."/>
            <person name="Alikhan N.F."/>
            <person name="Baker D."/>
            <person name="Gharbi K."/>
            <person name="Hall N."/>
            <person name="Watson M."/>
            <person name="Adriaenssens E.M."/>
            <person name="Foster-Nyarko E."/>
            <person name="Jarju S."/>
            <person name="Secka A."/>
            <person name="Antonio M."/>
            <person name="Oren A."/>
            <person name="Chaudhuri R.R."/>
            <person name="La Ragione R."/>
            <person name="Hildebrand F."/>
            <person name="Pallen M.J."/>
        </authorList>
    </citation>
    <scope>NUCLEOTIDE SEQUENCE</scope>
    <source>
        <strain evidence="3">CHK123-3438</strain>
    </source>
</reference>
<dbReference type="GO" id="GO:0006281">
    <property type="term" value="P:DNA repair"/>
    <property type="evidence" value="ECO:0007669"/>
    <property type="project" value="InterPro"/>
</dbReference>
<dbReference type="InterPro" id="IPR036217">
    <property type="entry name" value="MethylDNA_cys_MeTrfase_DNAb"/>
</dbReference>
<name>A0A9D1KEP2_9FIRM</name>
<evidence type="ECO:0000313" key="4">
    <source>
        <dbReference type="Proteomes" id="UP000886860"/>
    </source>
</evidence>
<reference evidence="3" key="1">
    <citation type="submission" date="2020-10" db="EMBL/GenBank/DDBJ databases">
        <authorList>
            <person name="Gilroy R."/>
        </authorList>
    </citation>
    <scope>NUCLEOTIDE SEQUENCE</scope>
    <source>
        <strain evidence="3">CHK123-3438</strain>
    </source>
</reference>
<evidence type="ECO:0000259" key="2">
    <source>
        <dbReference type="Pfam" id="PF01035"/>
    </source>
</evidence>